<dbReference type="Proteomes" id="UP000195557">
    <property type="component" value="Unassembled WGS sequence"/>
</dbReference>
<dbReference type="Gene3D" id="3.40.50.150">
    <property type="entry name" value="Vaccinia Virus protein VP39"/>
    <property type="match status" value="1"/>
</dbReference>
<organism evidence="1">
    <name type="scientific">Ostreococcus tauri</name>
    <name type="common">Marine green alga</name>
    <dbReference type="NCBI Taxonomy" id="70448"/>
    <lineage>
        <taxon>Eukaryota</taxon>
        <taxon>Viridiplantae</taxon>
        <taxon>Chlorophyta</taxon>
        <taxon>Mamiellophyceae</taxon>
        <taxon>Mamiellales</taxon>
        <taxon>Bathycoccaceae</taxon>
        <taxon>Ostreococcus</taxon>
    </lineage>
</organism>
<reference evidence="1" key="1">
    <citation type="submission" date="2017-04" db="EMBL/GenBank/DDBJ databases">
        <title>Population genomics of picophytoplankton unveils novel chromosome hypervariability.</title>
        <authorList>
            <consortium name="DOE Joint Genome Institute"/>
            <person name="Blanc-Mathieu R."/>
            <person name="Krasovec M."/>
            <person name="Hebrard M."/>
            <person name="Yau S."/>
            <person name="Desgranges E."/>
            <person name="Martin J."/>
            <person name="Schackwitz W."/>
            <person name="Kuo A."/>
            <person name="Salin G."/>
            <person name="Donnadieu C."/>
            <person name="Desdevises Y."/>
            <person name="Sanchez-Ferandin S."/>
            <person name="Moreau H."/>
            <person name="Rivals E."/>
            <person name="Grigoriev I.V."/>
            <person name="Grimsley N."/>
            <person name="Eyre-Walker A."/>
            <person name="Piganeau G."/>
        </authorList>
    </citation>
    <scope>NUCLEOTIDE SEQUENCE [LARGE SCALE GENOMIC DNA]</scope>
    <source>
        <strain evidence="1">RCC 1115</strain>
    </source>
</reference>
<name>A0A1Y5HWQ4_OSTTA</name>
<sequence>MEISPLSSPLLPIDYDGYRSADVTDRLGLIQKYKGHDAVDKSMIQEPTYIWNGQPYRQLVGEHTKFELIVAAHVLEHVPNLIMFLNDMASILEKEGQLRLIFPDYRYCFDWSRQPSRLADIIAAYVENRTKPTSADVYDYFALVHTGGVRNVPTEHWAVSDEMLSETRVLTPSLDWHAAAMTEVTHSHAAYVDVHVWRFDSTTFYEYMSFLTKVGLLKLQLVNIVPAQKNNFEIFASFEHVSTVIES</sequence>
<dbReference type="InterPro" id="IPR029063">
    <property type="entry name" value="SAM-dependent_MTases_sf"/>
</dbReference>
<dbReference type="AlphaFoldDB" id="A0A1Y5HWQ4"/>
<dbReference type="Pfam" id="PF13489">
    <property type="entry name" value="Methyltransf_23"/>
    <property type="match status" value="1"/>
</dbReference>
<accession>A0A1Y5HWQ4</accession>
<evidence type="ECO:0008006" key="2">
    <source>
        <dbReference type="Google" id="ProtNLM"/>
    </source>
</evidence>
<dbReference type="SUPFAM" id="SSF53335">
    <property type="entry name" value="S-adenosyl-L-methionine-dependent methyltransferases"/>
    <property type="match status" value="1"/>
</dbReference>
<protein>
    <recommendedName>
        <fullName evidence="2">Methyltransferase type 11</fullName>
    </recommendedName>
</protein>
<proteinExistence type="predicted"/>
<gene>
    <name evidence="1" type="ORF">BE221DRAFT_196609</name>
</gene>
<dbReference type="EMBL" id="KZ155840">
    <property type="protein sequence ID" value="OUS41726.1"/>
    <property type="molecule type" value="Genomic_DNA"/>
</dbReference>
<evidence type="ECO:0000313" key="1">
    <source>
        <dbReference type="EMBL" id="OUS41726.1"/>
    </source>
</evidence>